<dbReference type="Gene3D" id="1.10.10.10">
    <property type="entry name" value="Winged helix-like DNA-binding domain superfamily/Winged helix DNA-binding domain"/>
    <property type="match status" value="1"/>
</dbReference>
<keyword evidence="4" id="KW-0804">Transcription</keyword>
<evidence type="ECO:0000256" key="3">
    <source>
        <dbReference type="ARBA" id="ARBA00023125"/>
    </source>
</evidence>
<dbReference type="RefSeq" id="WP_246683724.1">
    <property type="nucleotide sequence ID" value="NZ_JBFNQD010000010.1"/>
</dbReference>
<organism evidence="6 7">
    <name type="scientific">Labrys neptuniae</name>
    <dbReference type="NCBI Taxonomy" id="376174"/>
    <lineage>
        <taxon>Bacteria</taxon>
        <taxon>Pseudomonadati</taxon>
        <taxon>Pseudomonadota</taxon>
        <taxon>Alphaproteobacteria</taxon>
        <taxon>Hyphomicrobiales</taxon>
        <taxon>Xanthobacteraceae</taxon>
        <taxon>Labrys</taxon>
    </lineage>
</organism>
<sequence length="296" mass="32042">MARPLVYLQYLPAFEATARLASLRRAAEELNLSPSAVSLQLKKLGEATGIVLFERAGRNIALTPAGRDFAQAVAVSLGQLDAAARDCRSRGAATPQQSLALSLPTALGVAWLSAVAVEFAENRNIANLAINEAITAAEVDWQASDVAIVYDNPPFPGRYWRLLSEVRLRTVCAPTLFPRLDLQHRERKLNGITLLHEDRGEEWARWGVAARVNLQGSASVRVASVAQAVASAVQGQGLALVSDVLTRNLLREGRLIQPFATSINAAAAYYILCPVDRAEEPLLQALMERLVERVGS</sequence>
<dbReference type="Proteomes" id="UP001555786">
    <property type="component" value="Unassembled WGS sequence"/>
</dbReference>
<dbReference type="Gene3D" id="3.40.190.10">
    <property type="entry name" value="Periplasmic binding protein-like II"/>
    <property type="match status" value="2"/>
</dbReference>
<comment type="caution">
    <text evidence="6">The sequence shown here is derived from an EMBL/GenBank/DDBJ whole genome shotgun (WGS) entry which is preliminary data.</text>
</comment>
<name>A0ABV3PTE0_9HYPH</name>
<protein>
    <submittedName>
        <fullName evidence="6">LysR family transcriptional regulator</fullName>
    </submittedName>
</protein>
<keyword evidence="2" id="KW-0805">Transcription regulation</keyword>
<gene>
    <name evidence="6" type="ORF">ABXS05_24490</name>
</gene>
<dbReference type="InterPro" id="IPR000847">
    <property type="entry name" value="LysR_HTH_N"/>
</dbReference>
<evidence type="ECO:0000256" key="4">
    <source>
        <dbReference type="ARBA" id="ARBA00023163"/>
    </source>
</evidence>
<keyword evidence="7" id="KW-1185">Reference proteome</keyword>
<comment type="similarity">
    <text evidence="1">Belongs to the LysR transcriptional regulatory family.</text>
</comment>
<dbReference type="SUPFAM" id="SSF53850">
    <property type="entry name" value="Periplasmic binding protein-like II"/>
    <property type="match status" value="1"/>
</dbReference>
<dbReference type="InterPro" id="IPR036388">
    <property type="entry name" value="WH-like_DNA-bd_sf"/>
</dbReference>
<feature type="domain" description="HTH lysR-type" evidence="5">
    <location>
        <begin position="6"/>
        <end position="63"/>
    </location>
</feature>
<dbReference type="InterPro" id="IPR036390">
    <property type="entry name" value="WH_DNA-bd_sf"/>
</dbReference>
<dbReference type="Pfam" id="PF03466">
    <property type="entry name" value="LysR_substrate"/>
    <property type="match status" value="1"/>
</dbReference>
<evidence type="ECO:0000256" key="1">
    <source>
        <dbReference type="ARBA" id="ARBA00009437"/>
    </source>
</evidence>
<evidence type="ECO:0000256" key="2">
    <source>
        <dbReference type="ARBA" id="ARBA00023015"/>
    </source>
</evidence>
<dbReference type="InterPro" id="IPR005119">
    <property type="entry name" value="LysR_subst-bd"/>
</dbReference>
<evidence type="ECO:0000259" key="5">
    <source>
        <dbReference type="PROSITE" id="PS50931"/>
    </source>
</evidence>
<dbReference type="Pfam" id="PF00126">
    <property type="entry name" value="HTH_1"/>
    <property type="match status" value="1"/>
</dbReference>
<evidence type="ECO:0000313" key="6">
    <source>
        <dbReference type="EMBL" id="MEW9308736.1"/>
    </source>
</evidence>
<dbReference type="PANTHER" id="PTHR30537:SF79">
    <property type="entry name" value="TRANSCRIPTIONAL REGULATOR-RELATED"/>
    <property type="match status" value="1"/>
</dbReference>
<dbReference type="PROSITE" id="PS50931">
    <property type="entry name" value="HTH_LYSR"/>
    <property type="match status" value="1"/>
</dbReference>
<dbReference type="EMBL" id="JBFNQD010000010">
    <property type="protein sequence ID" value="MEW9308736.1"/>
    <property type="molecule type" value="Genomic_DNA"/>
</dbReference>
<accession>A0ABV3PTE0</accession>
<keyword evidence="3" id="KW-0238">DNA-binding</keyword>
<dbReference type="PANTHER" id="PTHR30537">
    <property type="entry name" value="HTH-TYPE TRANSCRIPTIONAL REGULATOR"/>
    <property type="match status" value="1"/>
</dbReference>
<proteinExistence type="inferred from homology"/>
<reference evidence="6 7" key="1">
    <citation type="submission" date="2024-07" db="EMBL/GenBank/DDBJ databases">
        <title>Description of Labrys sedimenti sp. nov., isolated from a diclofenac-degrading enrichment culture.</title>
        <authorList>
            <person name="Tancsics A."/>
            <person name="Csepanyi A."/>
        </authorList>
    </citation>
    <scope>NUCLEOTIDE SEQUENCE [LARGE SCALE GENOMIC DNA]</scope>
    <source>
        <strain evidence="6 7">LMG 23578</strain>
    </source>
</reference>
<dbReference type="InterPro" id="IPR058163">
    <property type="entry name" value="LysR-type_TF_proteobact-type"/>
</dbReference>
<dbReference type="SUPFAM" id="SSF46785">
    <property type="entry name" value="Winged helix' DNA-binding domain"/>
    <property type="match status" value="1"/>
</dbReference>
<evidence type="ECO:0000313" key="7">
    <source>
        <dbReference type="Proteomes" id="UP001555786"/>
    </source>
</evidence>